<dbReference type="RefSeq" id="XP_010413558.1">
    <property type="nucleotide sequence ID" value="XM_010415256.2"/>
</dbReference>
<sequence length="189" mass="21537">MFMSQFRICKPLINSRLPLFRPFLSRCFDLSFSTMADTEDLVPKAAGVFWDVEDYKIPDGLTARDVAENIRATLAEVGHRGPITIRAFASDKNRTPDYEFAYAGIKLKRVARGPKGEHKHHRRDMALLGDMGFYAGSHGKARSMIIFISDSNYDDADKEFRSWNHVVLWAKLSAEGKPIPQTRRTSKRI</sequence>
<dbReference type="Proteomes" id="UP000694864">
    <property type="component" value="Chromosome 7"/>
</dbReference>
<accession>A0ABM0SMW0</accession>
<evidence type="ECO:0000313" key="3">
    <source>
        <dbReference type="RefSeq" id="XP_010413558.1"/>
    </source>
</evidence>
<keyword evidence="2" id="KW-1185">Reference proteome</keyword>
<evidence type="ECO:0000259" key="1">
    <source>
        <dbReference type="Pfam" id="PF01936"/>
    </source>
</evidence>
<organism evidence="2 3">
    <name type="scientific">Camelina sativa</name>
    <name type="common">False flax</name>
    <name type="synonym">Myagrum sativum</name>
    <dbReference type="NCBI Taxonomy" id="90675"/>
    <lineage>
        <taxon>Eukaryota</taxon>
        <taxon>Viridiplantae</taxon>
        <taxon>Streptophyta</taxon>
        <taxon>Embryophyta</taxon>
        <taxon>Tracheophyta</taxon>
        <taxon>Spermatophyta</taxon>
        <taxon>Magnoliopsida</taxon>
        <taxon>eudicotyledons</taxon>
        <taxon>Gunneridae</taxon>
        <taxon>Pentapetalae</taxon>
        <taxon>rosids</taxon>
        <taxon>malvids</taxon>
        <taxon>Brassicales</taxon>
        <taxon>Brassicaceae</taxon>
        <taxon>Camelineae</taxon>
        <taxon>Camelina</taxon>
    </lineage>
</organism>
<dbReference type="Pfam" id="PF01936">
    <property type="entry name" value="NYN"/>
    <property type="match status" value="1"/>
</dbReference>
<protein>
    <submittedName>
        <fullName evidence="3">Uncharacterized protein LOC104699861</fullName>
    </submittedName>
</protein>
<proteinExistence type="predicted"/>
<reference evidence="2" key="1">
    <citation type="journal article" date="2014" name="Nat. Commun.">
        <title>The emerging biofuel crop Camelina sativa retains a highly undifferentiated hexaploid genome structure.</title>
        <authorList>
            <person name="Kagale S."/>
            <person name="Koh C."/>
            <person name="Nixon J."/>
            <person name="Bollina V."/>
            <person name="Clarke W.E."/>
            <person name="Tuteja R."/>
            <person name="Spillane C."/>
            <person name="Robinson S.J."/>
            <person name="Links M.G."/>
            <person name="Clarke C."/>
            <person name="Higgins E.E."/>
            <person name="Huebert T."/>
            <person name="Sharpe A.G."/>
            <person name="Parkin I.A."/>
        </authorList>
    </citation>
    <scope>NUCLEOTIDE SEQUENCE [LARGE SCALE GENOMIC DNA]</scope>
    <source>
        <strain evidence="2">cv. DH55</strain>
    </source>
</reference>
<reference evidence="3" key="2">
    <citation type="submission" date="2025-08" db="UniProtKB">
        <authorList>
            <consortium name="RefSeq"/>
        </authorList>
    </citation>
    <scope>IDENTIFICATION</scope>
    <source>
        <tissue evidence="3">Leaf</tissue>
    </source>
</reference>
<dbReference type="CDD" id="cd10910">
    <property type="entry name" value="PIN_limkain_b1_N_like"/>
    <property type="match status" value="1"/>
</dbReference>
<dbReference type="InterPro" id="IPR024768">
    <property type="entry name" value="Marf1"/>
</dbReference>
<feature type="domain" description="NYN" evidence="1">
    <location>
        <begin position="46"/>
        <end position="164"/>
    </location>
</feature>
<dbReference type="PANTHER" id="PTHR14379:SF7">
    <property type="entry name" value="ENDONUCLEASE OR GLYCOSYL HYDROLASE-RELATED"/>
    <property type="match status" value="1"/>
</dbReference>
<dbReference type="GeneID" id="104699861"/>
<dbReference type="InterPro" id="IPR021139">
    <property type="entry name" value="NYN"/>
</dbReference>
<name>A0ABM0SMW0_CAMSA</name>
<dbReference type="PANTHER" id="PTHR14379">
    <property type="entry name" value="LIMKAIN B LKAP"/>
    <property type="match status" value="1"/>
</dbReference>
<evidence type="ECO:0000313" key="2">
    <source>
        <dbReference type="Proteomes" id="UP000694864"/>
    </source>
</evidence>
<gene>
    <name evidence="3" type="primary">LOC104699861</name>
</gene>